<dbReference type="SUPFAM" id="SSF54843">
    <property type="entry name" value="Ribosomal protein L22"/>
    <property type="match status" value="1"/>
</dbReference>
<comment type="subunit">
    <text evidence="7 9">Part of the 50S ribosomal subunit.</text>
</comment>
<keyword evidence="5 7" id="KW-0687">Ribonucleoprotein</keyword>
<dbReference type="PANTHER" id="PTHR13501">
    <property type="entry name" value="CHLOROPLAST 50S RIBOSOMAL PROTEIN L22-RELATED"/>
    <property type="match status" value="1"/>
</dbReference>
<evidence type="ECO:0000256" key="1">
    <source>
        <dbReference type="ARBA" id="ARBA00009451"/>
    </source>
</evidence>
<keyword evidence="4 7" id="KW-0689">Ribosomal protein</keyword>
<reference evidence="12" key="1">
    <citation type="submission" date="2020-05" db="EMBL/GenBank/DDBJ databases">
        <title>High-Quality Genomes of Partial-Nitritation/Anammox System by Hierarchical Clustering Based Hybrid Assembly.</title>
        <authorList>
            <person name="Liu L."/>
            <person name="Wang Y."/>
            <person name="Che Y."/>
            <person name="Chen Y."/>
            <person name="Xia Y."/>
            <person name="Luo R."/>
            <person name="Cheng S.H."/>
            <person name="Zheng C."/>
            <person name="Zhang T."/>
        </authorList>
    </citation>
    <scope>NUCLEOTIDE SEQUENCE</scope>
    <source>
        <strain evidence="12">H1_PAT1</strain>
    </source>
</reference>
<comment type="caution">
    <text evidence="12">The sequence shown here is derived from an EMBL/GenBank/DDBJ whole genome shotgun (WGS) entry which is preliminary data.</text>
</comment>
<dbReference type="HAMAP" id="MF_01331_B">
    <property type="entry name" value="Ribosomal_uL22_B"/>
    <property type="match status" value="1"/>
</dbReference>
<gene>
    <name evidence="7 12" type="primary">rplV</name>
    <name evidence="12" type="ORF">HS096_01475</name>
</gene>
<evidence type="ECO:0000256" key="6">
    <source>
        <dbReference type="ARBA" id="ARBA00035207"/>
    </source>
</evidence>
<dbReference type="EMBL" id="JABTTY010000001">
    <property type="protein sequence ID" value="MBE7525050.1"/>
    <property type="molecule type" value="Genomic_DNA"/>
</dbReference>
<comment type="function">
    <text evidence="7">The globular domain of the protein is located near the polypeptide exit tunnel on the outside of the subunit, while an extended beta-hairpin is found that lines the wall of the exit tunnel in the center of the 70S ribosome.</text>
</comment>
<evidence type="ECO:0000256" key="8">
    <source>
        <dbReference type="RuleBase" id="RU004005"/>
    </source>
</evidence>
<dbReference type="GO" id="GO:0006412">
    <property type="term" value="P:translation"/>
    <property type="evidence" value="ECO:0007669"/>
    <property type="project" value="UniProtKB-UniRule"/>
</dbReference>
<feature type="region of interest" description="Disordered" evidence="11">
    <location>
        <begin position="114"/>
        <end position="158"/>
    </location>
</feature>
<sequence>MEVRARLRYLRMSPRKVRLVIDMVRGMKVSAAAHQLEFLQKEAAKPVLKLLKSAVANAEHNHKLDASSLIIKAITADGGPTLYRWMPRAHGRATPLRKRTTHITLVLTDGKADVKGAHSAASKKRNEHKSAADTSSAETKKTSAKAAASQRKVPIKSK</sequence>
<dbReference type="CDD" id="cd00336">
    <property type="entry name" value="Ribosomal_L22"/>
    <property type="match status" value="1"/>
</dbReference>
<evidence type="ECO:0000256" key="10">
    <source>
        <dbReference type="RuleBase" id="RU004008"/>
    </source>
</evidence>
<evidence type="ECO:0000256" key="9">
    <source>
        <dbReference type="RuleBase" id="RU004006"/>
    </source>
</evidence>
<evidence type="ECO:0000256" key="3">
    <source>
        <dbReference type="ARBA" id="ARBA00022884"/>
    </source>
</evidence>
<dbReference type="AlphaFoldDB" id="A0A928TVA5"/>
<evidence type="ECO:0000256" key="4">
    <source>
        <dbReference type="ARBA" id="ARBA00022980"/>
    </source>
</evidence>
<evidence type="ECO:0000256" key="11">
    <source>
        <dbReference type="SAM" id="MobiDB-lite"/>
    </source>
</evidence>
<keyword evidence="3 7" id="KW-0694">RNA-binding</keyword>
<keyword evidence="2 7" id="KW-0699">rRNA-binding</keyword>
<dbReference type="Pfam" id="PF00237">
    <property type="entry name" value="Ribosomal_L22"/>
    <property type="match status" value="1"/>
</dbReference>
<evidence type="ECO:0000256" key="2">
    <source>
        <dbReference type="ARBA" id="ARBA00022730"/>
    </source>
</evidence>
<dbReference type="PANTHER" id="PTHR13501:SF8">
    <property type="entry name" value="LARGE RIBOSOMAL SUBUNIT PROTEIN UL22M"/>
    <property type="match status" value="1"/>
</dbReference>
<dbReference type="Proteomes" id="UP000710385">
    <property type="component" value="Unassembled WGS sequence"/>
</dbReference>
<accession>A0A928TVA5</accession>
<evidence type="ECO:0000256" key="7">
    <source>
        <dbReference type="HAMAP-Rule" id="MF_01331"/>
    </source>
</evidence>
<comment type="similarity">
    <text evidence="1 7 8">Belongs to the universal ribosomal protein uL22 family.</text>
</comment>
<proteinExistence type="inferred from homology"/>
<comment type="function">
    <text evidence="7 10">This protein binds specifically to 23S rRNA; its binding is stimulated by other ribosomal proteins, e.g., L4, L17, and L20. It is important during the early stages of 50S assembly. It makes multiple contacts with different domains of the 23S rRNA in the assembled 50S subunit and ribosome.</text>
</comment>
<dbReference type="InterPro" id="IPR047867">
    <property type="entry name" value="Ribosomal_uL22_bac/org-type"/>
</dbReference>
<evidence type="ECO:0000313" key="13">
    <source>
        <dbReference type="Proteomes" id="UP000710385"/>
    </source>
</evidence>
<organism evidence="12 13">
    <name type="scientific">candidate division WWE3 bacterium</name>
    <dbReference type="NCBI Taxonomy" id="2053526"/>
    <lineage>
        <taxon>Bacteria</taxon>
        <taxon>Katanobacteria</taxon>
    </lineage>
</organism>
<evidence type="ECO:0000256" key="5">
    <source>
        <dbReference type="ARBA" id="ARBA00023274"/>
    </source>
</evidence>
<name>A0A928TVA5_UNCKA</name>
<evidence type="ECO:0000313" key="12">
    <source>
        <dbReference type="EMBL" id="MBE7525050.1"/>
    </source>
</evidence>
<dbReference type="GO" id="GO:0003735">
    <property type="term" value="F:structural constituent of ribosome"/>
    <property type="evidence" value="ECO:0007669"/>
    <property type="project" value="InterPro"/>
</dbReference>
<dbReference type="InterPro" id="IPR001063">
    <property type="entry name" value="Ribosomal_uL22"/>
</dbReference>
<dbReference type="InterPro" id="IPR036394">
    <property type="entry name" value="Ribosomal_uL22_sf"/>
</dbReference>
<dbReference type="GO" id="GO:0019843">
    <property type="term" value="F:rRNA binding"/>
    <property type="evidence" value="ECO:0007669"/>
    <property type="project" value="UniProtKB-UniRule"/>
</dbReference>
<dbReference type="InterPro" id="IPR005727">
    <property type="entry name" value="Ribosomal_uL22_bac/chlpt-type"/>
</dbReference>
<protein>
    <recommendedName>
        <fullName evidence="6 7">Large ribosomal subunit protein uL22</fullName>
    </recommendedName>
</protein>
<dbReference type="Gene3D" id="3.90.470.10">
    <property type="entry name" value="Ribosomal protein L22/L17"/>
    <property type="match status" value="1"/>
</dbReference>
<dbReference type="GO" id="GO:0022625">
    <property type="term" value="C:cytosolic large ribosomal subunit"/>
    <property type="evidence" value="ECO:0007669"/>
    <property type="project" value="TreeGrafter"/>
</dbReference>
<dbReference type="NCBIfam" id="TIGR01044">
    <property type="entry name" value="rplV_bact"/>
    <property type="match status" value="1"/>
</dbReference>